<proteinExistence type="predicted"/>
<name>A0A0C3EZM1_PILCF</name>
<gene>
    <name evidence="1" type="ORF">PILCRDRAFT_824974</name>
</gene>
<accession>A0A0C3EZM1</accession>
<keyword evidence="2" id="KW-1185">Reference proteome</keyword>
<dbReference type="HOGENOM" id="CLU_2948218_0_0_1"/>
<reference evidence="1 2" key="1">
    <citation type="submission" date="2014-04" db="EMBL/GenBank/DDBJ databases">
        <authorList>
            <consortium name="DOE Joint Genome Institute"/>
            <person name="Kuo A."/>
            <person name="Tarkka M."/>
            <person name="Buscot F."/>
            <person name="Kohler A."/>
            <person name="Nagy L.G."/>
            <person name="Floudas D."/>
            <person name="Copeland A."/>
            <person name="Barry K.W."/>
            <person name="Cichocki N."/>
            <person name="Veneault-Fourrey C."/>
            <person name="LaButti K."/>
            <person name="Lindquist E.A."/>
            <person name="Lipzen A."/>
            <person name="Lundell T."/>
            <person name="Morin E."/>
            <person name="Murat C."/>
            <person name="Sun H."/>
            <person name="Tunlid A."/>
            <person name="Henrissat B."/>
            <person name="Grigoriev I.V."/>
            <person name="Hibbett D.S."/>
            <person name="Martin F."/>
            <person name="Nordberg H.P."/>
            <person name="Cantor M.N."/>
            <person name="Hua S.X."/>
        </authorList>
    </citation>
    <scope>NUCLEOTIDE SEQUENCE [LARGE SCALE GENOMIC DNA]</scope>
    <source>
        <strain evidence="1 2">F 1598</strain>
    </source>
</reference>
<dbReference type="EMBL" id="KN833020">
    <property type="protein sequence ID" value="KIM77995.1"/>
    <property type="molecule type" value="Genomic_DNA"/>
</dbReference>
<feature type="non-terminal residue" evidence="1">
    <location>
        <position position="60"/>
    </location>
</feature>
<dbReference type="InParanoid" id="A0A0C3EZM1"/>
<evidence type="ECO:0000313" key="1">
    <source>
        <dbReference type="EMBL" id="KIM77995.1"/>
    </source>
</evidence>
<reference evidence="2" key="2">
    <citation type="submission" date="2015-01" db="EMBL/GenBank/DDBJ databases">
        <title>Evolutionary Origins and Diversification of the Mycorrhizal Mutualists.</title>
        <authorList>
            <consortium name="DOE Joint Genome Institute"/>
            <consortium name="Mycorrhizal Genomics Consortium"/>
            <person name="Kohler A."/>
            <person name="Kuo A."/>
            <person name="Nagy L.G."/>
            <person name="Floudas D."/>
            <person name="Copeland A."/>
            <person name="Barry K.W."/>
            <person name="Cichocki N."/>
            <person name="Veneault-Fourrey C."/>
            <person name="LaButti K."/>
            <person name="Lindquist E.A."/>
            <person name="Lipzen A."/>
            <person name="Lundell T."/>
            <person name="Morin E."/>
            <person name="Murat C."/>
            <person name="Riley R."/>
            <person name="Ohm R."/>
            <person name="Sun H."/>
            <person name="Tunlid A."/>
            <person name="Henrissat B."/>
            <person name="Grigoriev I.V."/>
            <person name="Hibbett D.S."/>
            <person name="Martin F."/>
        </authorList>
    </citation>
    <scope>NUCLEOTIDE SEQUENCE [LARGE SCALE GENOMIC DNA]</scope>
    <source>
        <strain evidence="2">F 1598</strain>
    </source>
</reference>
<sequence length="60" mass="6606">MLLLQPQEGSTKSISSSSHCHTLGLSAVHGSGHSAFCCLRYKPENMVDEGLKETVVRYRQ</sequence>
<dbReference type="AlphaFoldDB" id="A0A0C3EZM1"/>
<protein>
    <submittedName>
        <fullName evidence="1">Uncharacterized protein</fullName>
    </submittedName>
</protein>
<evidence type="ECO:0000313" key="2">
    <source>
        <dbReference type="Proteomes" id="UP000054166"/>
    </source>
</evidence>
<organism evidence="1 2">
    <name type="scientific">Piloderma croceum (strain F 1598)</name>
    <dbReference type="NCBI Taxonomy" id="765440"/>
    <lineage>
        <taxon>Eukaryota</taxon>
        <taxon>Fungi</taxon>
        <taxon>Dikarya</taxon>
        <taxon>Basidiomycota</taxon>
        <taxon>Agaricomycotina</taxon>
        <taxon>Agaricomycetes</taxon>
        <taxon>Agaricomycetidae</taxon>
        <taxon>Atheliales</taxon>
        <taxon>Atheliaceae</taxon>
        <taxon>Piloderma</taxon>
    </lineage>
</organism>
<dbReference type="Proteomes" id="UP000054166">
    <property type="component" value="Unassembled WGS sequence"/>
</dbReference>